<dbReference type="Proteomes" id="UP000288024">
    <property type="component" value="Unassembled WGS sequence"/>
</dbReference>
<evidence type="ECO:0000313" key="4">
    <source>
        <dbReference type="EMBL" id="RVT65059.1"/>
    </source>
</evidence>
<evidence type="ECO:0000256" key="3">
    <source>
        <dbReference type="SAM" id="Phobius"/>
    </source>
</evidence>
<dbReference type="EMBL" id="RZTZ01000002">
    <property type="protein sequence ID" value="RVT65059.1"/>
    <property type="molecule type" value="Genomic_DNA"/>
</dbReference>
<keyword evidence="3" id="KW-0812">Transmembrane</keyword>
<protein>
    <submittedName>
        <fullName evidence="4">Prepilin-type N-terminal cleavage/methylation domain-containing protein</fullName>
    </submittedName>
</protein>
<dbReference type="AlphaFoldDB" id="A0A3S2UGJ8"/>
<dbReference type="RefSeq" id="WP_127737237.1">
    <property type="nucleotide sequence ID" value="NZ_JBBJSR010000004.1"/>
</dbReference>
<keyword evidence="3" id="KW-1133">Transmembrane helix</keyword>
<accession>A0A3S2UGJ8</accession>
<keyword evidence="3" id="KW-0472">Membrane</keyword>
<reference evidence="4 5" key="1">
    <citation type="submission" date="2019-01" db="EMBL/GenBank/DDBJ databases">
        <title>Bacillus sp. M5HDSG1-1, whole genome shotgun sequence.</title>
        <authorList>
            <person name="Tuo L."/>
        </authorList>
    </citation>
    <scope>NUCLEOTIDE SEQUENCE [LARGE SCALE GENOMIC DNA]</scope>
    <source>
        <strain evidence="4 5">M5HDSG1-1</strain>
    </source>
</reference>
<evidence type="ECO:0000313" key="5">
    <source>
        <dbReference type="Proteomes" id="UP000288024"/>
    </source>
</evidence>
<keyword evidence="2" id="KW-0178">Competence</keyword>
<dbReference type="GO" id="GO:0030420">
    <property type="term" value="P:establishment of competence for transformation"/>
    <property type="evidence" value="ECO:0007669"/>
    <property type="project" value="UniProtKB-KW"/>
</dbReference>
<feature type="transmembrane region" description="Helical" evidence="3">
    <location>
        <begin position="12"/>
        <end position="32"/>
    </location>
</feature>
<evidence type="ECO:0000256" key="2">
    <source>
        <dbReference type="ARBA" id="ARBA00023287"/>
    </source>
</evidence>
<name>A0A3S2UGJ8_9BACI</name>
<gene>
    <name evidence="4" type="ORF">EM808_05990</name>
</gene>
<dbReference type="GO" id="GO:0009986">
    <property type="term" value="C:cell surface"/>
    <property type="evidence" value="ECO:0007669"/>
    <property type="project" value="UniProtKB-SubCell"/>
</dbReference>
<dbReference type="NCBIfam" id="TIGR02532">
    <property type="entry name" value="IV_pilin_GFxxxE"/>
    <property type="match status" value="1"/>
</dbReference>
<comment type="caution">
    <text evidence="4">The sequence shown here is derived from an EMBL/GenBank/DDBJ whole genome shotgun (WGS) entry which is preliminary data.</text>
</comment>
<proteinExistence type="predicted"/>
<dbReference type="InterPro" id="IPR012902">
    <property type="entry name" value="N_methyl_site"/>
</dbReference>
<sequence>MKILDEKGLTLMEVLAVLAITAIVLPVIYGVFHTGINLFNKIQIEGQIRDDADYAVSMMMNSFNSTPFDYVQMQGKSVQLVDSEQTAITENQKDNSTFYSYSKAKTDKTTTRSIEFVPTTVDGKTITSVSIDGKALESNGDFSNSEIKLQCSETDKTNSDTCLHGVIYVDFVINNEKLNKPLTLKSQFGF</sequence>
<evidence type="ECO:0000256" key="1">
    <source>
        <dbReference type="ARBA" id="ARBA00004241"/>
    </source>
</evidence>
<organism evidence="4 5">
    <name type="scientific">Niallia taxi</name>
    <dbReference type="NCBI Taxonomy" id="2499688"/>
    <lineage>
        <taxon>Bacteria</taxon>
        <taxon>Bacillati</taxon>
        <taxon>Bacillota</taxon>
        <taxon>Bacilli</taxon>
        <taxon>Bacillales</taxon>
        <taxon>Bacillaceae</taxon>
        <taxon>Niallia</taxon>
    </lineage>
</organism>
<keyword evidence="5" id="KW-1185">Reference proteome</keyword>
<comment type="subcellular location">
    <subcellularLocation>
        <location evidence="1">Cell surface</location>
    </subcellularLocation>
</comment>